<feature type="transmembrane region" description="Helical" evidence="1">
    <location>
        <begin position="7"/>
        <end position="29"/>
    </location>
</feature>
<sequence length="185" mass="21434">MKSKRKLCNLLLKVLLAIPILLSILYWIAINLPREVPKDRIFNPTKIGDVFTFDVKVKKKSHYQHTLALDVYLNEYYATKRTGSTAKGDDEKLRSYFLEYGSYHRAPLDIKLDILIINKQTSKIIVNKVIKNPESNVAGFGRTVSLISEYFEPGEYTIKAQYLGGTPKLKELFMNFYFYIPYHGK</sequence>
<organism evidence="2 3">
    <name type="scientific">Phocoenobacter skyensis</name>
    <dbReference type="NCBI Taxonomy" id="97481"/>
    <lineage>
        <taxon>Bacteria</taxon>
        <taxon>Pseudomonadati</taxon>
        <taxon>Pseudomonadota</taxon>
        <taxon>Gammaproteobacteria</taxon>
        <taxon>Pasteurellales</taxon>
        <taxon>Pasteurellaceae</taxon>
        <taxon>Phocoenobacter</taxon>
    </lineage>
</organism>
<evidence type="ECO:0000256" key="1">
    <source>
        <dbReference type="SAM" id="Phobius"/>
    </source>
</evidence>
<evidence type="ECO:0000313" key="3">
    <source>
        <dbReference type="Proteomes" id="UP001236239"/>
    </source>
</evidence>
<keyword evidence="1" id="KW-0472">Membrane</keyword>
<keyword evidence="1" id="KW-0812">Transmembrane</keyword>
<dbReference type="RefSeq" id="WP_306373862.1">
    <property type="nucleotide sequence ID" value="NZ_JASAYK010000002.1"/>
</dbReference>
<dbReference type="AlphaFoldDB" id="A0AAJ6N8G9"/>
<gene>
    <name evidence="2" type="ORF">QJU93_02150</name>
</gene>
<protein>
    <submittedName>
        <fullName evidence="2">DUF5625 family protein</fullName>
    </submittedName>
</protein>
<dbReference type="Gene3D" id="2.60.120.790">
    <property type="match status" value="1"/>
</dbReference>
<dbReference type="EMBL" id="JASAYQ010000002">
    <property type="protein sequence ID" value="MDP8172156.1"/>
    <property type="molecule type" value="Genomic_DNA"/>
</dbReference>
<keyword evidence="1" id="KW-1133">Transmembrane helix</keyword>
<name>A0AAJ6N8G9_9PAST</name>
<comment type="caution">
    <text evidence="2">The sequence shown here is derived from an EMBL/GenBank/DDBJ whole genome shotgun (WGS) entry which is preliminary data.</text>
</comment>
<reference evidence="2" key="1">
    <citation type="journal article" date="2023" name="Front. Microbiol.">
        <title>Phylogeography and host specificity of Pasteurellaceae pathogenic to sea-farmed fish in the north-east Atlantic.</title>
        <authorList>
            <person name="Gulla S."/>
            <person name="Colquhoun D.J."/>
            <person name="Olsen A.B."/>
            <person name="Spilsberg B."/>
            <person name="Lagesen K."/>
            <person name="Aakesson C.P."/>
            <person name="Strom S."/>
            <person name="Manji F."/>
            <person name="Birkbeck T.H."/>
            <person name="Nilsen H.K."/>
        </authorList>
    </citation>
    <scope>NUCLEOTIDE SEQUENCE</scope>
    <source>
        <strain evidence="2">TW16_20</strain>
    </source>
</reference>
<accession>A0AAJ6N8G9</accession>
<evidence type="ECO:0000313" key="2">
    <source>
        <dbReference type="EMBL" id="MDP8172156.1"/>
    </source>
</evidence>
<proteinExistence type="predicted"/>
<dbReference type="Proteomes" id="UP001236239">
    <property type="component" value="Unassembled WGS sequence"/>
</dbReference>